<dbReference type="GO" id="GO:0030145">
    <property type="term" value="F:manganese ion binding"/>
    <property type="evidence" value="ECO:0007669"/>
    <property type="project" value="TreeGrafter"/>
</dbReference>
<organism evidence="11 12">
    <name type="scientific">Helicobacter pylori GAM265BSii</name>
    <dbReference type="NCBI Taxonomy" id="1159049"/>
    <lineage>
        <taxon>Bacteria</taxon>
        <taxon>Pseudomonadati</taxon>
        <taxon>Campylobacterota</taxon>
        <taxon>Epsilonproteobacteria</taxon>
        <taxon>Campylobacterales</taxon>
        <taxon>Helicobacteraceae</taxon>
        <taxon>Helicobacter</taxon>
    </lineage>
</organism>
<dbReference type="Pfam" id="PF00491">
    <property type="entry name" value="Arginase"/>
    <property type="match status" value="1"/>
</dbReference>
<dbReference type="PANTHER" id="PTHR43782:SF3">
    <property type="entry name" value="ARGINASE"/>
    <property type="match status" value="1"/>
</dbReference>
<dbReference type="PATRIC" id="fig|1159049.3.peg.683"/>
<keyword evidence="4 10" id="KW-0056">Arginine metabolism</keyword>
<proteinExistence type="inferred from homology"/>
<evidence type="ECO:0000256" key="5">
    <source>
        <dbReference type="ARBA" id="ARBA00022723"/>
    </source>
</evidence>
<dbReference type="PANTHER" id="PTHR43782">
    <property type="entry name" value="ARGINASE"/>
    <property type="match status" value="1"/>
</dbReference>
<evidence type="ECO:0000256" key="9">
    <source>
        <dbReference type="PROSITE-ProRule" id="PRU00742"/>
    </source>
</evidence>
<keyword evidence="6 10" id="KW-0378">Hydrolase</keyword>
<comment type="similarity">
    <text evidence="9 10">Belongs to the arginase family.</text>
</comment>
<evidence type="ECO:0000256" key="1">
    <source>
        <dbReference type="ARBA" id="ARBA00005098"/>
    </source>
</evidence>
<comment type="catalytic activity">
    <reaction evidence="10">
        <text>L-arginine + H2O = urea + L-ornithine</text>
        <dbReference type="Rhea" id="RHEA:20569"/>
        <dbReference type="ChEBI" id="CHEBI:15377"/>
        <dbReference type="ChEBI" id="CHEBI:16199"/>
        <dbReference type="ChEBI" id="CHEBI:32682"/>
        <dbReference type="ChEBI" id="CHEBI:46911"/>
        <dbReference type="EC" id="3.5.3.1"/>
    </reaction>
</comment>
<dbReference type="SUPFAM" id="SSF52768">
    <property type="entry name" value="Arginase/deacetylase"/>
    <property type="match status" value="1"/>
</dbReference>
<gene>
    <name evidence="11" type="ORF">HMPREF1421_00726</name>
</gene>
<dbReference type="GO" id="GO:0005737">
    <property type="term" value="C:cytoplasm"/>
    <property type="evidence" value="ECO:0007669"/>
    <property type="project" value="TreeGrafter"/>
</dbReference>
<evidence type="ECO:0000256" key="4">
    <source>
        <dbReference type="ARBA" id="ARBA00022503"/>
    </source>
</evidence>
<evidence type="ECO:0000256" key="7">
    <source>
        <dbReference type="ARBA" id="ARBA00023211"/>
    </source>
</evidence>
<sequence>MSGDLKRSYKMILVGLEAELGASKRGTDKGVRRLREVLSATHGDVIKGMQTITQERCVLYKEFRYAKNFEDYYLFCKENLIPCMQEVFEKKEFPLILSSEHANMFGIFQAFRSVHKDKKIGILYLDAHADIHTAYDSDTKHIHGMPLGMVLNRVHSGVNRMSESEEKAWQKLCSLGLEKGGLEIDPKCLVYFGVRSTEQSERDVIKELQIPLFSVGAIRENMQGVVQKTKELLKAVDIIYLSLDLDIMDGKLFTSTGVRENNGLSFDELRQLLGLLLESFKDRLGAVEVTEYNPTVSAKHTDEEEKQVLEILDLIINRCKIKDKKPSFAMSS</sequence>
<evidence type="ECO:0000256" key="2">
    <source>
        <dbReference type="ARBA" id="ARBA00012168"/>
    </source>
</evidence>
<dbReference type="EMBL" id="APDY01000041">
    <property type="protein sequence ID" value="EMH29053.1"/>
    <property type="molecule type" value="Genomic_DNA"/>
</dbReference>
<evidence type="ECO:0000313" key="11">
    <source>
        <dbReference type="EMBL" id="EMH29053.1"/>
    </source>
</evidence>
<name>M3PVX4_HELPX</name>
<dbReference type="InterPro" id="IPR014033">
    <property type="entry name" value="Arginase"/>
</dbReference>
<protein>
    <recommendedName>
        <fullName evidence="3 8">Arginase</fullName>
        <ecNumber evidence="2 8">3.5.3.1</ecNumber>
    </recommendedName>
</protein>
<dbReference type="PROSITE" id="PS51409">
    <property type="entry name" value="ARGINASE_2"/>
    <property type="match status" value="1"/>
</dbReference>
<keyword evidence="7 10" id="KW-0464">Manganese</keyword>
<dbReference type="InterPro" id="IPR006035">
    <property type="entry name" value="Ureohydrolase"/>
</dbReference>
<comment type="cofactor">
    <cofactor evidence="10">
        <name>Mn(2+)</name>
        <dbReference type="ChEBI" id="CHEBI:29035"/>
    </cofactor>
    <text evidence="10">Binds 2 manganese ions per subunit.</text>
</comment>
<comment type="caution">
    <text evidence="11">The sequence shown here is derived from an EMBL/GenBank/DDBJ whole genome shotgun (WGS) entry which is preliminary data.</text>
</comment>
<dbReference type="EC" id="3.5.3.1" evidence="2 8"/>
<keyword evidence="5 10" id="KW-0479">Metal-binding</keyword>
<dbReference type="AlphaFoldDB" id="M3PVX4"/>
<evidence type="ECO:0000313" key="12">
    <source>
        <dbReference type="Proteomes" id="UP000011872"/>
    </source>
</evidence>
<evidence type="ECO:0000256" key="3">
    <source>
        <dbReference type="ARBA" id="ARBA00018123"/>
    </source>
</evidence>
<reference evidence="11 12" key="1">
    <citation type="submission" date="2012-12" db="EMBL/GenBank/DDBJ databases">
        <authorList>
            <person name="Weinstock G."/>
            <person name="Sodergren E."/>
            <person name="Lobos E.A."/>
            <person name="Fulton L."/>
            <person name="Fulton R."/>
            <person name="Courtney L."/>
            <person name="Fronick C."/>
            <person name="O'Laughlin M."/>
            <person name="Godfrey J."/>
            <person name="Wilson R.M."/>
            <person name="Miner T."/>
            <person name="Farmer C."/>
            <person name="Delehaunty K."/>
            <person name="Cordes M."/>
            <person name="Minx P."/>
            <person name="Tomlinson C."/>
            <person name="Chen J."/>
            <person name="Wollam A."/>
            <person name="Pepin K.H."/>
            <person name="Bhonagiri V."/>
            <person name="Zhang X."/>
            <person name="Suruliraj S."/>
            <person name="Antonio M."/>
            <person name="Secka O."/>
            <person name="Thomas J."/>
            <person name="Warren W."/>
            <person name="Mitreva M."/>
            <person name="Mardis E.R."/>
            <person name="Wilson R.K."/>
        </authorList>
    </citation>
    <scope>NUCLEOTIDE SEQUENCE [LARGE SCALE GENOMIC DNA]</scope>
    <source>
        <strain evidence="11 12">GAM265BSii</strain>
    </source>
</reference>
<dbReference type="HOGENOM" id="CLU_039478_6_2_7"/>
<comment type="pathway">
    <text evidence="1">Nitrogen metabolism; urea cycle; L-ornithine and urea from L-arginine: step 1/1.</text>
</comment>
<dbReference type="NCBIfam" id="TIGR01229">
    <property type="entry name" value="rocF_arginase"/>
    <property type="match status" value="1"/>
</dbReference>
<evidence type="ECO:0000256" key="8">
    <source>
        <dbReference type="NCBIfam" id="TIGR01229"/>
    </source>
</evidence>
<dbReference type="Proteomes" id="UP000011872">
    <property type="component" value="Unassembled WGS sequence"/>
</dbReference>
<dbReference type="GO" id="GO:0006525">
    <property type="term" value="P:arginine metabolic process"/>
    <property type="evidence" value="ECO:0007669"/>
    <property type="project" value="UniProtKB-KW"/>
</dbReference>
<dbReference type="InterPro" id="IPR023696">
    <property type="entry name" value="Ureohydrolase_dom_sf"/>
</dbReference>
<dbReference type="GO" id="GO:0004053">
    <property type="term" value="F:arginase activity"/>
    <property type="evidence" value="ECO:0007669"/>
    <property type="project" value="UniProtKB-UniRule"/>
</dbReference>
<accession>M3PVX4</accession>
<evidence type="ECO:0000256" key="6">
    <source>
        <dbReference type="ARBA" id="ARBA00022801"/>
    </source>
</evidence>
<evidence type="ECO:0000256" key="10">
    <source>
        <dbReference type="RuleBase" id="RU361159"/>
    </source>
</evidence>
<dbReference type="Gene3D" id="3.40.800.10">
    <property type="entry name" value="Ureohydrolase domain"/>
    <property type="match status" value="1"/>
</dbReference>